<feature type="compositionally biased region" description="Polar residues" evidence="1">
    <location>
        <begin position="191"/>
        <end position="202"/>
    </location>
</feature>
<dbReference type="InterPro" id="IPR019327">
    <property type="entry name" value="WKF"/>
</dbReference>
<dbReference type="Proteomes" id="UP000008063">
    <property type="component" value="Unassembled WGS sequence"/>
</dbReference>
<protein>
    <recommendedName>
        <fullName evidence="2">WKF domain-containing protein</fullName>
    </recommendedName>
</protein>
<reference evidence="4" key="1">
    <citation type="journal article" date="2011" name="Science">
        <title>The plant cell wall-decomposing machinery underlies the functional diversity of forest fungi.</title>
        <authorList>
            <person name="Eastwood D.C."/>
            <person name="Floudas D."/>
            <person name="Binder M."/>
            <person name="Majcherczyk A."/>
            <person name="Schneider P."/>
            <person name="Aerts A."/>
            <person name="Asiegbu F.O."/>
            <person name="Baker S.E."/>
            <person name="Barry K."/>
            <person name="Bendiksby M."/>
            <person name="Blumentritt M."/>
            <person name="Coutinho P.M."/>
            <person name="Cullen D."/>
            <person name="de Vries R.P."/>
            <person name="Gathman A."/>
            <person name="Goodell B."/>
            <person name="Henrissat B."/>
            <person name="Ihrmark K."/>
            <person name="Kauserud H."/>
            <person name="Kohler A."/>
            <person name="LaButti K."/>
            <person name="Lapidus A."/>
            <person name="Lavin J.L."/>
            <person name="Lee Y.-H."/>
            <person name="Lindquist E."/>
            <person name="Lilly W."/>
            <person name="Lucas S."/>
            <person name="Morin E."/>
            <person name="Murat C."/>
            <person name="Oguiza J.A."/>
            <person name="Park J."/>
            <person name="Pisabarro A.G."/>
            <person name="Riley R."/>
            <person name="Rosling A."/>
            <person name="Salamov A."/>
            <person name="Schmidt O."/>
            <person name="Schmutz J."/>
            <person name="Skrede I."/>
            <person name="Stenlid J."/>
            <person name="Wiebenga A."/>
            <person name="Xie X."/>
            <person name="Kuees U."/>
            <person name="Hibbett D.S."/>
            <person name="Hoffmeister D."/>
            <person name="Hoegberg N."/>
            <person name="Martin F."/>
            <person name="Grigoriev I.V."/>
            <person name="Watkinson S.C."/>
        </authorList>
    </citation>
    <scope>NUCLEOTIDE SEQUENCE [LARGE SCALE GENOMIC DNA]</scope>
    <source>
        <strain evidence="4">strain S7.3</strain>
    </source>
</reference>
<dbReference type="InParanoid" id="F8PR13"/>
<dbReference type="PANTHER" id="PTHR22306:SF2">
    <property type="entry name" value="CHROMOSOME 7 OPEN READING FRAME 50"/>
    <property type="match status" value="1"/>
</dbReference>
<proteinExistence type="predicted"/>
<feature type="region of interest" description="Disordered" evidence="1">
    <location>
        <begin position="191"/>
        <end position="221"/>
    </location>
</feature>
<feature type="compositionally biased region" description="Basic residues" evidence="1">
    <location>
        <begin position="1"/>
        <end position="11"/>
    </location>
</feature>
<dbReference type="STRING" id="936435.F8PR13"/>
<evidence type="ECO:0000256" key="1">
    <source>
        <dbReference type="SAM" id="MobiDB-lite"/>
    </source>
</evidence>
<feature type="domain" description="WKF" evidence="2">
    <location>
        <begin position="129"/>
        <end position="190"/>
    </location>
</feature>
<accession>F8PR13</accession>
<evidence type="ECO:0000313" key="4">
    <source>
        <dbReference type="Proteomes" id="UP000008063"/>
    </source>
</evidence>
<keyword evidence="4" id="KW-1185">Reference proteome</keyword>
<dbReference type="OMA" id="THVQDER"/>
<feature type="compositionally biased region" description="Basic and acidic residues" evidence="1">
    <location>
        <begin position="57"/>
        <end position="71"/>
    </location>
</feature>
<dbReference type="Pfam" id="PF10180">
    <property type="entry name" value="WKF"/>
    <property type="match status" value="1"/>
</dbReference>
<feature type="compositionally biased region" description="Basic and acidic residues" evidence="1">
    <location>
        <begin position="87"/>
        <end position="98"/>
    </location>
</feature>
<dbReference type="PANTHER" id="PTHR22306">
    <property type="entry name" value="CHROMOSOME 7 OPEN READING FRAME 50"/>
    <property type="match status" value="1"/>
</dbReference>
<organism evidence="4">
    <name type="scientific">Serpula lacrymans var. lacrymans (strain S7.3)</name>
    <name type="common">Dry rot fungus</name>
    <dbReference type="NCBI Taxonomy" id="936435"/>
    <lineage>
        <taxon>Eukaryota</taxon>
        <taxon>Fungi</taxon>
        <taxon>Dikarya</taxon>
        <taxon>Basidiomycota</taxon>
        <taxon>Agaricomycotina</taxon>
        <taxon>Agaricomycetes</taxon>
        <taxon>Agaricomycetidae</taxon>
        <taxon>Boletales</taxon>
        <taxon>Coniophorineae</taxon>
        <taxon>Serpulaceae</taxon>
        <taxon>Serpula</taxon>
    </lineage>
</organism>
<evidence type="ECO:0000259" key="2">
    <source>
        <dbReference type="Pfam" id="PF10180"/>
    </source>
</evidence>
<feature type="region of interest" description="Disordered" evidence="1">
    <location>
        <begin position="1"/>
        <end position="117"/>
    </location>
</feature>
<gene>
    <name evidence="3" type="ORF">SERLA73DRAFT_49264</name>
</gene>
<dbReference type="HOGENOM" id="CLU_070849_0_0_1"/>
<dbReference type="OrthoDB" id="10261563at2759"/>
<sequence length="245" mass="27504">MNENKKRKKEKRVLGDHGEGVSGNSLPVLVENTTVEKKKKKKATKLVEGKLQLTEEESSKDTQDISTEIKGEKKKKRKKDTLAEENGDTKLNDSQEPQKKKKRKNHDLPYPDPENDTVLTNQACKALSYAYAQFQDPPNWKFNKARQNWLVRNAWSSEAIPENYVPLLVQYLAGVKGGVKENLVKTCQSILSPPEPQQSTPELSLPVGDPSATEPPKTQDVEDVKIDTVKESRARTLLNVLSVST</sequence>
<evidence type="ECO:0000313" key="3">
    <source>
        <dbReference type="EMBL" id="EGO01670.1"/>
    </source>
</evidence>
<name>F8PR13_SERL3</name>
<dbReference type="EMBL" id="GL945477">
    <property type="protein sequence ID" value="EGO01670.1"/>
    <property type="molecule type" value="Genomic_DNA"/>
</dbReference>
<dbReference type="AlphaFoldDB" id="F8PR13"/>